<evidence type="ECO:0000313" key="1">
    <source>
        <dbReference type="EMBL" id="PIZ64163.1"/>
    </source>
</evidence>
<dbReference type="SUPFAM" id="SSF53474">
    <property type="entry name" value="alpha/beta-Hydrolases"/>
    <property type="match status" value="1"/>
</dbReference>
<dbReference type="InterPro" id="IPR029058">
    <property type="entry name" value="AB_hydrolase_fold"/>
</dbReference>
<dbReference type="Gene3D" id="3.40.50.1820">
    <property type="entry name" value="alpha/beta hydrolase"/>
    <property type="match status" value="1"/>
</dbReference>
<accession>A0A2M7U2F4</accession>
<protein>
    <recommendedName>
        <fullName evidence="3">Peptidase S9 prolyl oligopeptidase catalytic domain-containing protein</fullName>
    </recommendedName>
</protein>
<dbReference type="Proteomes" id="UP000228503">
    <property type="component" value="Unassembled WGS sequence"/>
</dbReference>
<dbReference type="InterPro" id="IPR013744">
    <property type="entry name" value="SidJ"/>
</dbReference>
<organism evidence="1 2">
    <name type="scientific">Candidatus Roizmanbacteria bacterium CG_4_10_14_0_2_um_filter_39_13</name>
    <dbReference type="NCBI Taxonomy" id="1974825"/>
    <lineage>
        <taxon>Bacteria</taxon>
        <taxon>Candidatus Roizmaniibacteriota</taxon>
    </lineage>
</organism>
<name>A0A2M7U2F4_9BACT</name>
<sequence>MNTKLVQFLSTDNLRLPGLLYEPKVKTKKIALYLHGCGSASIFYSDKVNIFAKHLLKNNIAFFPFNNRGAHYIKTVKHVLPDGTEERVRVGTSYELIKDCVKDIDGAVEFLRKKGYETFYIFGESTGANKIVVYDHYAKNNPFTKYALLGGGDDTGLYYDEMGKKNYASAINKAKEVIAKGNGMKLVPKYISEYPFSYQALYDVLNPNGDYNIFPFNEYMNKLNLSKKELFGEFKKVNKKTLVMYGAQDEYCYGDVKKCVKILENQVQLKKNFTFQTIPNCGHGFEGKEEELATVVADFFSNS</sequence>
<evidence type="ECO:0000313" key="2">
    <source>
        <dbReference type="Proteomes" id="UP000228503"/>
    </source>
</evidence>
<gene>
    <name evidence="1" type="ORF">COY16_00175</name>
</gene>
<dbReference type="AlphaFoldDB" id="A0A2M7U2F4"/>
<dbReference type="Pfam" id="PF08538">
    <property type="entry name" value="DUF1749"/>
    <property type="match status" value="1"/>
</dbReference>
<proteinExistence type="predicted"/>
<dbReference type="EMBL" id="PFOB01000001">
    <property type="protein sequence ID" value="PIZ64163.1"/>
    <property type="molecule type" value="Genomic_DNA"/>
</dbReference>
<evidence type="ECO:0008006" key="3">
    <source>
        <dbReference type="Google" id="ProtNLM"/>
    </source>
</evidence>
<reference evidence="2" key="1">
    <citation type="submission" date="2017-09" db="EMBL/GenBank/DDBJ databases">
        <title>Depth-based differentiation of microbial function through sediment-hosted aquifers and enrichment of novel symbionts in the deep terrestrial subsurface.</title>
        <authorList>
            <person name="Probst A.J."/>
            <person name="Ladd B."/>
            <person name="Jarett J.K."/>
            <person name="Geller-Mcgrath D.E."/>
            <person name="Sieber C.M.K."/>
            <person name="Emerson J.B."/>
            <person name="Anantharaman K."/>
            <person name="Thomas B.C."/>
            <person name="Malmstrom R."/>
            <person name="Stieglmeier M."/>
            <person name="Klingl A."/>
            <person name="Woyke T."/>
            <person name="Ryan C.M."/>
            <person name="Banfield J.F."/>
        </authorList>
    </citation>
    <scope>NUCLEOTIDE SEQUENCE [LARGE SCALE GENOMIC DNA]</scope>
</reference>
<comment type="caution">
    <text evidence="1">The sequence shown here is derived from an EMBL/GenBank/DDBJ whole genome shotgun (WGS) entry which is preliminary data.</text>
</comment>